<keyword evidence="1" id="KW-0732">Signal</keyword>
<evidence type="ECO:0000313" key="3">
    <source>
        <dbReference type="EMBL" id="BFP57400.1"/>
    </source>
</evidence>
<dbReference type="AlphaFoldDB" id="A0AB33L053"/>
<dbReference type="RefSeq" id="WP_408054794.1">
    <property type="nucleotide sequence ID" value="NZ_AP035884.1"/>
</dbReference>
<dbReference type="EMBL" id="AP035884">
    <property type="protein sequence ID" value="BFP57400.1"/>
    <property type="molecule type" value="Genomic_DNA"/>
</dbReference>
<dbReference type="InterPro" id="IPR058502">
    <property type="entry name" value="PLL-like_beta-prop"/>
</dbReference>
<reference evidence="3" key="1">
    <citation type="submission" date="2024-07" db="EMBL/GenBank/DDBJ databases">
        <title>Complete genome sequences of cellulolytic bacteria, Kitasatospora sp. CMC57 and Streptomyces sp. CMC78, isolated from Japanese agricultural soil.</title>
        <authorList>
            <person name="Hashimoto T."/>
            <person name="Ito M."/>
            <person name="Iwamoto M."/>
            <person name="Fukahori D."/>
            <person name="Shoda T."/>
            <person name="Sakoda M."/>
            <person name="Morohoshi T."/>
            <person name="Mitsuboshi M."/>
            <person name="Nishizawa T."/>
        </authorList>
    </citation>
    <scope>NUCLEOTIDE SEQUENCE</scope>
    <source>
        <strain evidence="3">CMC78</strain>
    </source>
</reference>
<dbReference type="Pfam" id="PF26607">
    <property type="entry name" value="DUF8189"/>
    <property type="match status" value="1"/>
</dbReference>
<dbReference type="SUPFAM" id="SSF89372">
    <property type="entry name" value="Fucose-specific lectin"/>
    <property type="match status" value="2"/>
</dbReference>
<dbReference type="CDD" id="cd22954">
    <property type="entry name" value="PLL_lectin"/>
    <property type="match status" value="1"/>
</dbReference>
<feature type="signal peptide" evidence="1">
    <location>
        <begin position="1"/>
        <end position="25"/>
    </location>
</feature>
<organism evidence="3">
    <name type="scientific">Streptomyces sp. CMC78</name>
    <dbReference type="NCBI Taxonomy" id="3231512"/>
    <lineage>
        <taxon>Bacteria</taxon>
        <taxon>Bacillati</taxon>
        <taxon>Actinomycetota</taxon>
        <taxon>Actinomycetes</taxon>
        <taxon>Kitasatosporales</taxon>
        <taxon>Streptomycetaceae</taxon>
        <taxon>Streptomyces</taxon>
    </lineage>
</organism>
<name>A0AB33L053_9ACTN</name>
<dbReference type="PROSITE" id="PS51318">
    <property type="entry name" value="TAT"/>
    <property type="match status" value="1"/>
</dbReference>
<feature type="domain" description="PLL-like beta propeller" evidence="2">
    <location>
        <begin position="211"/>
        <end position="462"/>
    </location>
</feature>
<evidence type="ECO:0000259" key="2">
    <source>
        <dbReference type="Pfam" id="PF26607"/>
    </source>
</evidence>
<evidence type="ECO:0000256" key="1">
    <source>
        <dbReference type="SAM" id="SignalP"/>
    </source>
</evidence>
<dbReference type="Gene3D" id="3.90.1720.10">
    <property type="entry name" value="endopeptidase domain like (from Nostoc punctiforme)"/>
    <property type="match status" value="1"/>
</dbReference>
<sequence>MSAHHPSRRALLRAAGGFSAALSLAGASVLATGSAAGATGRDGLRSARRVRSDVGGPISRDEILLRAQHWVDLNVYYNQNDSHPDLQGRHYRTDCSGFVSMALHLASSPSTVTLPEFMDPIGWEDLKPGDAVGTLGPGTGGDAGHVVLFVGWANQQHTRFFTMEEMGGAGSVRYERPINYTTSGGRFVAKPFRYRKVVEAPAHRVVSPSETGRVVSARSADGRLETFAAGADGVHHAWQTEVNGGWSAWRPLGGPRNAQMAIAPNADGRLELLAINGETAQHIYQTGPSKEWSGWEEFGTAGRYIAAGTNADGRIEVFASGPKGVYHRYQTEPNAGWSGWEFTGGGPVDARLEMEKSPDGRLEVFALNGTVFEHQYQLAPSGGWSAWEGFGEGGHDLTVDHNADGRLEVFASGPEGIFHRYQESPTSWSRWVGTGGPADAKLTSERTADGRVEVFAISGETAVHAWQTGINAPFSDWAPIGTGGTDITAATNADGRLEVFGTSHAGVYHTWQTGFSDWAPWVWLNGSGPAIN</sequence>
<dbReference type="KEGG" id="stcm:SCMC78_72070"/>
<feature type="chain" id="PRO_5044343967" description="PLL-like beta propeller domain-containing protein" evidence="1">
    <location>
        <begin position="26"/>
        <end position="532"/>
    </location>
</feature>
<gene>
    <name evidence="3" type="ORF">SCMC78_72070</name>
</gene>
<protein>
    <recommendedName>
        <fullName evidence="2">PLL-like beta propeller domain-containing protein</fullName>
    </recommendedName>
</protein>
<proteinExistence type="predicted"/>
<dbReference type="Gene3D" id="2.120.10.70">
    <property type="entry name" value="Fucose-specific lectin"/>
    <property type="match status" value="2"/>
</dbReference>
<dbReference type="InterPro" id="IPR006311">
    <property type="entry name" value="TAT_signal"/>
</dbReference>
<accession>A0AB33L053</accession>